<sequence length="259" mass="30879">MFHDRPTLKFDDPFILWQLLQDLDNPKYDEVLSKTTTMDGFKMLLNRPEFMNYHSMTQSPMFEPRWETLHNCQQERASTFKESADNLRTFLEQKGCALQYFGIFPKKPPKNYANIPPAKIREQKELDFKQYFRELQELKEKEYHRLSREQKRYISDQSYVSKRELSDLMPLAPSPGDKRKASIEFALSTSGSHSQAKRAYVERSVFPKRRVMSIDFFIWANCEMTEEEAYKQFSLLDPKDRALFDRQEMNFNNRSANCL</sequence>
<organism evidence="1 2">
    <name type="scientific">Panagrellus redivivus</name>
    <name type="common">Microworm</name>
    <dbReference type="NCBI Taxonomy" id="6233"/>
    <lineage>
        <taxon>Eukaryota</taxon>
        <taxon>Metazoa</taxon>
        <taxon>Ecdysozoa</taxon>
        <taxon>Nematoda</taxon>
        <taxon>Chromadorea</taxon>
        <taxon>Rhabditida</taxon>
        <taxon>Tylenchina</taxon>
        <taxon>Panagrolaimomorpha</taxon>
        <taxon>Panagrolaimoidea</taxon>
        <taxon>Panagrolaimidae</taxon>
        <taxon>Panagrellus</taxon>
    </lineage>
</organism>
<accession>A0A7E4ZYV0</accession>
<keyword evidence="1" id="KW-1185">Reference proteome</keyword>
<proteinExistence type="predicted"/>
<reference evidence="1" key="1">
    <citation type="journal article" date="2013" name="Genetics">
        <title>The draft genome and transcriptome of Panagrellus redivivus are shaped by the harsh demands of a free-living lifestyle.</title>
        <authorList>
            <person name="Srinivasan J."/>
            <person name="Dillman A.R."/>
            <person name="Macchietto M.G."/>
            <person name="Heikkinen L."/>
            <person name="Lakso M."/>
            <person name="Fracchia K.M."/>
            <person name="Antoshechkin I."/>
            <person name="Mortazavi A."/>
            <person name="Wong G."/>
            <person name="Sternberg P.W."/>
        </authorList>
    </citation>
    <scope>NUCLEOTIDE SEQUENCE [LARGE SCALE GENOMIC DNA]</scope>
    <source>
        <strain evidence="1">MT8872</strain>
    </source>
</reference>
<reference evidence="2" key="2">
    <citation type="submission" date="2020-10" db="UniProtKB">
        <authorList>
            <consortium name="WormBaseParasite"/>
        </authorList>
    </citation>
    <scope>IDENTIFICATION</scope>
</reference>
<protein>
    <submittedName>
        <fullName evidence="2">RGS domain-containing protein</fullName>
    </submittedName>
</protein>
<name>A0A7E4ZYV0_PANRE</name>
<dbReference type="AlphaFoldDB" id="A0A7E4ZYV0"/>
<evidence type="ECO:0000313" key="1">
    <source>
        <dbReference type="Proteomes" id="UP000492821"/>
    </source>
</evidence>
<evidence type="ECO:0000313" key="2">
    <source>
        <dbReference type="WBParaSite" id="Pan_g4232.t1"/>
    </source>
</evidence>
<dbReference type="WBParaSite" id="Pan_g4232.t1">
    <property type="protein sequence ID" value="Pan_g4232.t1"/>
    <property type="gene ID" value="Pan_g4232"/>
</dbReference>
<dbReference type="Proteomes" id="UP000492821">
    <property type="component" value="Unassembled WGS sequence"/>
</dbReference>